<keyword evidence="1" id="KW-0812">Transmembrane</keyword>
<evidence type="ECO:0000313" key="3">
    <source>
        <dbReference type="Proteomes" id="UP000252707"/>
    </source>
</evidence>
<feature type="transmembrane region" description="Helical" evidence="1">
    <location>
        <begin position="116"/>
        <end position="139"/>
    </location>
</feature>
<feature type="transmembrane region" description="Helical" evidence="1">
    <location>
        <begin position="88"/>
        <end position="110"/>
    </location>
</feature>
<reference evidence="2 3" key="1">
    <citation type="submission" date="2018-07" db="EMBL/GenBank/DDBJ databases">
        <title>Genomic Encyclopedia of Type Strains, Phase IV (KMG-IV): sequencing the most valuable type-strain genomes for metagenomic binning, comparative biology and taxonomic classification.</title>
        <authorList>
            <person name="Goeker M."/>
        </authorList>
    </citation>
    <scope>NUCLEOTIDE SEQUENCE [LARGE SCALE GENOMIC DNA]</scope>
    <source>
        <strain evidence="2 3">DSM 26407</strain>
    </source>
</reference>
<name>A0A369BWL9_9GAMM</name>
<sequence length="182" mass="20392">MLFDIPPAEVAKAKIPHEIFLTNLIGNHILMFVAALGTYSVMPLAMLFVPTVSVGSLVYTLWRARRSLRRDPWFVACHWQIAARRSRIFIVMLGLLGMVSLLGWLGHTYLGMMREAIFALIGGLGILPVMVTMLVLIIMESETLHRASQSRLPPWVVNRYPNPEAKQVEELDRDAATAHGDS</sequence>
<keyword evidence="1" id="KW-0472">Membrane</keyword>
<feature type="transmembrane region" description="Helical" evidence="1">
    <location>
        <begin position="45"/>
        <end position="62"/>
    </location>
</feature>
<dbReference type="EMBL" id="QPJY01000012">
    <property type="protein sequence ID" value="RCX26029.1"/>
    <property type="molecule type" value="Genomic_DNA"/>
</dbReference>
<accession>A0A369BWL9</accession>
<gene>
    <name evidence="2" type="ORF">DFQ59_11232</name>
</gene>
<keyword evidence="1" id="KW-1133">Transmembrane helix</keyword>
<proteinExistence type="predicted"/>
<dbReference type="RefSeq" id="WP_114280928.1">
    <property type="nucleotide sequence ID" value="NZ_QPJY01000012.1"/>
</dbReference>
<protein>
    <submittedName>
        <fullName evidence="2">Uncharacterized protein</fullName>
    </submittedName>
</protein>
<dbReference type="AlphaFoldDB" id="A0A369BWL9"/>
<organism evidence="2 3">
    <name type="scientific">Thioalbus denitrificans</name>
    <dbReference type="NCBI Taxonomy" id="547122"/>
    <lineage>
        <taxon>Bacteria</taxon>
        <taxon>Pseudomonadati</taxon>
        <taxon>Pseudomonadota</taxon>
        <taxon>Gammaproteobacteria</taxon>
        <taxon>Chromatiales</taxon>
        <taxon>Ectothiorhodospiraceae</taxon>
        <taxon>Thioalbus</taxon>
    </lineage>
</organism>
<dbReference type="OrthoDB" id="5767596at2"/>
<evidence type="ECO:0000256" key="1">
    <source>
        <dbReference type="SAM" id="Phobius"/>
    </source>
</evidence>
<dbReference type="Proteomes" id="UP000252707">
    <property type="component" value="Unassembled WGS sequence"/>
</dbReference>
<keyword evidence="3" id="KW-1185">Reference proteome</keyword>
<comment type="caution">
    <text evidence="2">The sequence shown here is derived from an EMBL/GenBank/DDBJ whole genome shotgun (WGS) entry which is preliminary data.</text>
</comment>
<evidence type="ECO:0000313" key="2">
    <source>
        <dbReference type="EMBL" id="RCX26029.1"/>
    </source>
</evidence>